<reference evidence="1 2" key="1">
    <citation type="submission" date="2015-10" db="EMBL/GenBank/DDBJ databases">
        <title>Metagenome-Assembled Genomes uncover a global brackish microbiome.</title>
        <authorList>
            <person name="Hugerth L.W."/>
            <person name="Larsson J."/>
            <person name="Alneberg J."/>
            <person name="Lindh M.V."/>
            <person name="Legrand C."/>
            <person name="Pinhassi J."/>
            <person name="Andersson A.F."/>
        </authorList>
    </citation>
    <scope>NUCLEOTIDE SEQUENCE [LARGE SCALE GENOMIC DNA]</scope>
    <source>
        <strain evidence="1">BACL2 MAG-120820-bin50</strain>
    </source>
</reference>
<sequence>MTFAETLWSKGENGVFPIEKQVYEIPSVIPTSWQDVYEKRLGIPYQAWLSVSRNIAANTSKLGKVEMLIGPNTVPNYSNLEQLMDLVSRAVPSGRNPANVRVFVFNFTDADWANQNFQRLYANESARFKKMHPDPIWEICPKDREVCYQQAFVDSNFNGVIIMGMVDKGSRAQLNQTYAEYARAYRGQVIAHEYLHTIEAIHQGDRRYIAMERTPTWFSQGTAVFMEGAAPNHKSFDDFMRFRLVDSATLYNDCPYIFCIKLDAAIIQDYLSLTHQEKNWDNFPYGMKYMMSARVVEILVALKGPDSMISMFDEIGLGRRFDQAFERVYGINYESAKPIIARIVADQFANGR</sequence>
<comment type="caution">
    <text evidence="1">The sequence shown here is derived from an EMBL/GenBank/DDBJ whole genome shotgun (WGS) entry which is preliminary data.</text>
</comment>
<dbReference type="EMBL" id="LIAU01000108">
    <property type="protein sequence ID" value="KRO52610.1"/>
    <property type="molecule type" value="Genomic_DNA"/>
</dbReference>
<protein>
    <submittedName>
        <fullName evidence="1">Uncharacterized protein</fullName>
    </submittedName>
</protein>
<gene>
    <name evidence="1" type="ORF">ABR62_06200</name>
</gene>
<name>A0A0R2QV65_9ACTN</name>
<dbReference type="Proteomes" id="UP000053054">
    <property type="component" value="Unassembled WGS sequence"/>
</dbReference>
<proteinExistence type="predicted"/>
<organism evidence="1 2">
    <name type="scientific">Actinobacteria bacterium BACL2 MAG-120820-bin50</name>
    <dbReference type="NCBI Taxonomy" id="1655570"/>
    <lineage>
        <taxon>Bacteria</taxon>
        <taxon>Bacillati</taxon>
        <taxon>Actinomycetota</taxon>
        <taxon>Actinomycetes</taxon>
        <taxon>Actinomycetes incertae sedis</taxon>
        <taxon>ac1 cluster</taxon>
    </lineage>
</organism>
<dbReference type="AlphaFoldDB" id="A0A0R2QV65"/>
<accession>A0A0R2QV65</accession>
<evidence type="ECO:0000313" key="2">
    <source>
        <dbReference type="Proteomes" id="UP000053054"/>
    </source>
</evidence>
<evidence type="ECO:0000313" key="1">
    <source>
        <dbReference type="EMBL" id="KRO52610.1"/>
    </source>
</evidence>